<reference evidence="2" key="1">
    <citation type="submission" date="2023-03" db="EMBL/GenBank/DDBJ databases">
        <title>Massive genome expansion in bonnet fungi (Mycena s.s.) driven by repeated elements and novel gene families across ecological guilds.</title>
        <authorList>
            <consortium name="Lawrence Berkeley National Laboratory"/>
            <person name="Harder C.B."/>
            <person name="Miyauchi S."/>
            <person name="Viragh M."/>
            <person name="Kuo A."/>
            <person name="Thoen E."/>
            <person name="Andreopoulos B."/>
            <person name="Lu D."/>
            <person name="Skrede I."/>
            <person name="Drula E."/>
            <person name="Henrissat B."/>
            <person name="Morin E."/>
            <person name="Kohler A."/>
            <person name="Barry K."/>
            <person name="LaButti K."/>
            <person name="Morin E."/>
            <person name="Salamov A."/>
            <person name="Lipzen A."/>
            <person name="Mereny Z."/>
            <person name="Hegedus B."/>
            <person name="Baldrian P."/>
            <person name="Stursova M."/>
            <person name="Weitz H."/>
            <person name="Taylor A."/>
            <person name="Grigoriev I.V."/>
            <person name="Nagy L.G."/>
            <person name="Martin F."/>
            <person name="Kauserud H."/>
        </authorList>
    </citation>
    <scope>NUCLEOTIDE SEQUENCE</scope>
    <source>
        <strain evidence="2">CBHHK002</strain>
    </source>
</reference>
<dbReference type="EMBL" id="JARIHO010000017">
    <property type="protein sequence ID" value="KAJ7348257.1"/>
    <property type="molecule type" value="Genomic_DNA"/>
</dbReference>
<sequence>MEDDSVRGSVQLRRRRRRIQPQWSWLLIFLGLTCAASEPNTGAGDTAAATAAVTPGADLRLLFFAPGALEPEEPADEEPGGRVEYLMATTSAAAARTVSRVSVLCAEPILTVGAIRGDKESGSLDQG</sequence>
<keyword evidence="1" id="KW-0732">Signal</keyword>
<name>A0AAD7A2G9_9AGAR</name>
<accession>A0AAD7A2G9</accession>
<comment type="caution">
    <text evidence="2">The sequence shown here is derived from an EMBL/GenBank/DDBJ whole genome shotgun (WGS) entry which is preliminary data.</text>
</comment>
<evidence type="ECO:0000313" key="3">
    <source>
        <dbReference type="Proteomes" id="UP001218218"/>
    </source>
</evidence>
<feature type="signal peptide" evidence="1">
    <location>
        <begin position="1"/>
        <end position="35"/>
    </location>
</feature>
<protein>
    <submittedName>
        <fullName evidence="2">Uncharacterized protein</fullName>
    </submittedName>
</protein>
<feature type="chain" id="PRO_5042261460" evidence="1">
    <location>
        <begin position="36"/>
        <end position="127"/>
    </location>
</feature>
<evidence type="ECO:0000313" key="2">
    <source>
        <dbReference type="EMBL" id="KAJ7348257.1"/>
    </source>
</evidence>
<keyword evidence="3" id="KW-1185">Reference proteome</keyword>
<proteinExistence type="predicted"/>
<dbReference type="AlphaFoldDB" id="A0AAD7A2G9"/>
<gene>
    <name evidence="2" type="ORF">DFH08DRAFT_865643</name>
</gene>
<dbReference type="Proteomes" id="UP001218218">
    <property type="component" value="Unassembled WGS sequence"/>
</dbReference>
<organism evidence="2 3">
    <name type="scientific">Mycena albidolilacea</name>
    <dbReference type="NCBI Taxonomy" id="1033008"/>
    <lineage>
        <taxon>Eukaryota</taxon>
        <taxon>Fungi</taxon>
        <taxon>Dikarya</taxon>
        <taxon>Basidiomycota</taxon>
        <taxon>Agaricomycotina</taxon>
        <taxon>Agaricomycetes</taxon>
        <taxon>Agaricomycetidae</taxon>
        <taxon>Agaricales</taxon>
        <taxon>Marasmiineae</taxon>
        <taxon>Mycenaceae</taxon>
        <taxon>Mycena</taxon>
    </lineage>
</organism>
<evidence type="ECO:0000256" key="1">
    <source>
        <dbReference type="SAM" id="SignalP"/>
    </source>
</evidence>